<gene>
    <name evidence="1" type="ORF">EI74_0213</name>
</gene>
<name>A0A4R6IGA3_9MOLU</name>
<dbReference type="AlphaFoldDB" id="A0A4R6IGA3"/>
<evidence type="ECO:0000313" key="1">
    <source>
        <dbReference type="EMBL" id="TDO21182.1"/>
    </source>
</evidence>
<sequence>MIKVLITTNSSFDKFNSFNFTNKLDLTSQNLKETFKSNIFLVDANVFNRLSEDFINENELYVYDSKKLAKTSSNDKVKFITKVEDLIDFLQLWASNFKVIWLLGDIKFVTGWFRRAEHMYIIEDGNFEGENVFLEFKLSNYQKLGFQNVGKYKVYHYLKATKTNVKCD</sequence>
<dbReference type="RefSeq" id="WP_094254305.1">
    <property type="nucleotide sequence ID" value="NZ_NNCE01000001.1"/>
</dbReference>
<comment type="caution">
    <text evidence="1">The sequence shown here is derived from an EMBL/GenBank/DDBJ whole genome shotgun (WGS) entry which is preliminary data.</text>
</comment>
<evidence type="ECO:0000313" key="2">
    <source>
        <dbReference type="Proteomes" id="UP000295518"/>
    </source>
</evidence>
<keyword evidence="2" id="KW-1185">Reference proteome</keyword>
<dbReference type="EMBL" id="SNWN01000009">
    <property type="protein sequence ID" value="TDO21182.1"/>
    <property type="molecule type" value="Genomic_DNA"/>
</dbReference>
<accession>A0A4R6IGA3</accession>
<organism evidence="1 2">
    <name type="scientific">Mycoplasma testudineum</name>
    <dbReference type="NCBI Taxonomy" id="244584"/>
    <lineage>
        <taxon>Bacteria</taxon>
        <taxon>Bacillati</taxon>
        <taxon>Mycoplasmatota</taxon>
        <taxon>Mollicutes</taxon>
        <taxon>Mycoplasmataceae</taxon>
        <taxon>Mycoplasma</taxon>
    </lineage>
</organism>
<reference evidence="1 2" key="1">
    <citation type="submission" date="2019-03" db="EMBL/GenBank/DDBJ databases">
        <title>Genomic Encyclopedia of Archaeal and Bacterial Type Strains, Phase II (KMG-II): from individual species to whole genera.</title>
        <authorList>
            <person name="Goeker M."/>
        </authorList>
    </citation>
    <scope>NUCLEOTIDE SEQUENCE [LARGE SCALE GENOMIC DNA]</scope>
    <source>
        <strain evidence="1 2">ATCC 700618</strain>
    </source>
</reference>
<dbReference type="Proteomes" id="UP000295518">
    <property type="component" value="Unassembled WGS sequence"/>
</dbReference>
<proteinExistence type="predicted"/>
<protein>
    <submittedName>
        <fullName evidence="1">Uncharacterized protein</fullName>
    </submittedName>
</protein>